<feature type="chain" id="PRO_5017986957" description="Ig-like domain-containing protein" evidence="1">
    <location>
        <begin position="25"/>
        <end position="143"/>
    </location>
</feature>
<comment type="caution">
    <text evidence="3">The sequence shown here is derived from an EMBL/GenBank/DDBJ whole genome shotgun (WGS) entry which is preliminary data.</text>
</comment>
<evidence type="ECO:0000313" key="3">
    <source>
        <dbReference type="EMBL" id="RMX43826.1"/>
    </source>
</evidence>
<dbReference type="STRING" id="46731.A0A3M6TR49"/>
<protein>
    <recommendedName>
        <fullName evidence="2">Ig-like domain-containing protein</fullName>
    </recommendedName>
</protein>
<feature type="signal peptide" evidence="1">
    <location>
        <begin position="1"/>
        <end position="24"/>
    </location>
</feature>
<reference evidence="3 4" key="1">
    <citation type="journal article" date="2018" name="Sci. Rep.">
        <title>Comparative analysis of the Pocillopora damicornis genome highlights role of immune system in coral evolution.</title>
        <authorList>
            <person name="Cunning R."/>
            <person name="Bay R.A."/>
            <person name="Gillette P."/>
            <person name="Baker A.C."/>
            <person name="Traylor-Knowles N."/>
        </authorList>
    </citation>
    <scope>NUCLEOTIDE SEQUENCE [LARGE SCALE GENOMIC DNA]</scope>
    <source>
        <strain evidence="3">RSMAS</strain>
        <tissue evidence="3">Whole animal</tissue>
    </source>
</reference>
<dbReference type="OrthoDB" id="5979002at2759"/>
<dbReference type="InterPro" id="IPR013106">
    <property type="entry name" value="Ig_V-set"/>
</dbReference>
<dbReference type="InterPro" id="IPR003599">
    <property type="entry name" value="Ig_sub"/>
</dbReference>
<evidence type="ECO:0000313" key="4">
    <source>
        <dbReference type="Proteomes" id="UP000275408"/>
    </source>
</evidence>
<name>A0A3M6TR49_POCDA</name>
<organism evidence="3 4">
    <name type="scientific">Pocillopora damicornis</name>
    <name type="common">Cauliflower coral</name>
    <name type="synonym">Millepora damicornis</name>
    <dbReference type="NCBI Taxonomy" id="46731"/>
    <lineage>
        <taxon>Eukaryota</taxon>
        <taxon>Metazoa</taxon>
        <taxon>Cnidaria</taxon>
        <taxon>Anthozoa</taxon>
        <taxon>Hexacorallia</taxon>
        <taxon>Scleractinia</taxon>
        <taxon>Astrocoeniina</taxon>
        <taxon>Pocilloporidae</taxon>
        <taxon>Pocillopora</taxon>
    </lineage>
</organism>
<dbReference type="Pfam" id="PF07686">
    <property type="entry name" value="V-set"/>
    <property type="match status" value="1"/>
</dbReference>
<keyword evidence="4" id="KW-1185">Reference proteome</keyword>
<dbReference type="PROSITE" id="PS50835">
    <property type="entry name" value="IG_LIKE"/>
    <property type="match status" value="1"/>
</dbReference>
<keyword evidence="1" id="KW-0732">Signal</keyword>
<dbReference type="InterPro" id="IPR013783">
    <property type="entry name" value="Ig-like_fold"/>
</dbReference>
<dbReference type="InterPro" id="IPR007110">
    <property type="entry name" value="Ig-like_dom"/>
</dbReference>
<dbReference type="SMART" id="SM00409">
    <property type="entry name" value="IG"/>
    <property type="match status" value="1"/>
</dbReference>
<sequence length="143" mass="16421">MNFFVCSQIKAIGLFVTLFAYATSQDTGTFSTKPKDKEVFVGKDVQFDWEYVKEDVQDIQFGVVIENKNVAILVKTDNGTKQNNLHKDVEWVRDRVEIVPGKRASFKIRNLEMEDSRTFFCQIRYGNHGKTESDEVKLSVVGE</sequence>
<dbReference type="Gene3D" id="2.60.40.10">
    <property type="entry name" value="Immunoglobulins"/>
    <property type="match status" value="1"/>
</dbReference>
<proteinExistence type="predicted"/>
<feature type="domain" description="Ig-like" evidence="2">
    <location>
        <begin position="89"/>
        <end position="137"/>
    </location>
</feature>
<dbReference type="CDD" id="cd00096">
    <property type="entry name" value="Ig"/>
    <property type="match status" value="1"/>
</dbReference>
<dbReference type="EMBL" id="RCHS01003128">
    <property type="protein sequence ID" value="RMX43826.1"/>
    <property type="molecule type" value="Genomic_DNA"/>
</dbReference>
<dbReference type="InterPro" id="IPR036179">
    <property type="entry name" value="Ig-like_dom_sf"/>
</dbReference>
<dbReference type="SUPFAM" id="SSF48726">
    <property type="entry name" value="Immunoglobulin"/>
    <property type="match status" value="1"/>
</dbReference>
<dbReference type="AlphaFoldDB" id="A0A3M6TR49"/>
<gene>
    <name evidence="3" type="ORF">pdam_00024197</name>
</gene>
<evidence type="ECO:0000256" key="1">
    <source>
        <dbReference type="SAM" id="SignalP"/>
    </source>
</evidence>
<evidence type="ECO:0000259" key="2">
    <source>
        <dbReference type="PROSITE" id="PS50835"/>
    </source>
</evidence>
<dbReference type="Proteomes" id="UP000275408">
    <property type="component" value="Unassembled WGS sequence"/>
</dbReference>
<accession>A0A3M6TR49</accession>